<accession>A0A939EIW7</accession>
<dbReference type="Gene3D" id="3.90.1150.10">
    <property type="entry name" value="Aspartate Aminotransferase, domain 1"/>
    <property type="match status" value="1"/>
</dbReference>
<dbReference type="InterPro" id="IPR015422">
    <property type="entry name" value="PyrdxlP-dep_Trfase_small"/>
</dbReference>
<dbReference type="Gene3D" id="3.40.640.10">
    <property type="entry name" value="Type I PLP-dependent aspartate aminotransferase-like (Major domain)"/>
    <property type="match status" value="1"/>
</dbReference>
<dbReference type="GO" id="GO:0008483">
    <property type="term" value="F:transaminase activity"/>
    <property type="evidence" value="ECO:0007669"/>
    <property type="project" value="UniProtKB-KW"/>
</dbReference>
<keyword evidence="3" id="KW-0808">Transferase</keyword>
<dbReference type="EMBL" id="JAEKJZ010000004">
    <property type="protein sequence ID" value="MBN9672535.1"/>
    <property type="molecule type" value="Genomic_DNA"/>
</dbReference>
<dbReference type="InterPro" id="IPR015421">
    <property type="entry name" value="PyrdxlP-dep_Trfase_major"/>
</dbReference>
<feature type="domain" description="Aminotransferase class V" evidence="2">
    <location>
        <begin position="58"/>
        <end position="423"/>
    </location>
</feature>
<dbReference type="Pfam" id="PF00266">
    <property type="entry name" value="Aminotran_5"/>
    <property type="match status" value="1"/>
</dbReference>
<protein>
    <submittedName>
        <fullName evidence="3">Aminotransferase class V-fold PLP-dependent enzyme</fullName>
    </submittedName>
</protein>
<dbReference type="Proteomes" id="UP000664096">
    <property type="component" value="Unassembled WGS sequence"/>
</dbReference>
<evidence type="ECO:0000256" key="1">
    <source>
        <dbReference type="ARBA" id="ARBA00022898"/>
    </source>
</evidence>
<dbReference type="AlphaFoldDB" id="A0A939EIW7"/>
<dbReference type="PANTHER" id="PTHR43686">
    <property type="entry name" value="SULFURTRANSFERASE-RELATED"/>
    <property type="match status" value="1"/>
</dbReference>
<evidence type="ECO:0000313" key="3">
    <source>
        <dbReference type="EMBL" id="MBN9672535.1"/>
    </source>
</evidence>
<dbReference type="InterPro" id="IPR015424">
    <property type="entry name" value="PyrdxlP-dep_Trfase"/>
</dbReference>
<reference evidence="3" key="1">
    <citation type="submission" date="2020-12" db="EMBL/GenBank/DDBJ databases">
        <title>Oil enriched cultivation method for isolating marine PHA-producing bacteria.</title>
        <authorList>
            <person name="Zheng W."/>
            <person name="Yu S."/>
            <person name="Huang Y."/>
        </authorList>
    </citation>
    <scope>NUCLEOTIDE SEQUENCE</scope>
    <source>
        <strain evidence="3">SY-2-12</strain>
    </source>
</reference>
<gene>
    <name evidence="3" type="ORF">JF539_19435</name>
</gene>
<sequence length="503" mass="54166">MSNLPNLAETVPCPEPEESVLDTFRTWLRQPNLVEDLRSGLIGEDAVVPGPYGPKKLVYADYVASGRALAQVEDFIRHEVLPYYANSHTQASYCGAFVTRLRNRVRAEIARIVGADEDYSVVFTGSGSTAGLNRIVMLLNIPSLVAAGGRAVVLIGPYEHHSNLLPWRESGAEVIEIPEGATGGPDLEALEKALRENAGVDLLVGAFGAASNVTGILTDDRAVTRLLKTHGALAIWDYGCAAPYVPMSMGADGETDTAKDALVFSPHKFPGGPGGSGIMVVRDSIVRRRTPTLPGGGTVSFVSPWDHVYSESLENREEGGTPNVLGDIRAGLALMVKDAIDADWLAARQRDLRARALCVWRDNPHIQLLGKQGVEALPIFSFQVRDGNGEPVHHQLFTRMLSDIYGIQARGGCACAGSYAHALLDIDPQASAGLKQALDAGSEIEKPGWVRLNLSPLMRDEKVDFVVRSVDCLARESASYTKDYVADVSNGRFSAKIPDRAKA</sequence>
<dbReference type="SUPFAM" id="SSF53383">
    <property type="entry name" value="PLP-dependent transferases"/>
    <property type="match status" value="1"/>
</dbReference>
<name>A0A939EIW7_9HYPH</name>
<comment type="caution">
    <text evidence="3">The sequence shown here is derived from an EMBL/GenBank/DDBJ whole genome shotgun (WGS) entry which is preliminary data.</text>
</comment>
<dbReference type="PANTHER" id="PTHR43686:SF1">
    <property type="entry name" value="AMINOTRAN_5 DOMAIN-CONTAINING PROTEIN"/>
    <property type="match status" value="1"/>
</dbReference>
<evidence type="ECO:0000313" key="4">
    <source>
        <dbReference type="Proteomes" id="UP000664096"/>
    </source>
</evidence>
<dbReference type="InterPro" id="IPR000192">
    <property type="entry name" value="Aminotrans_V_dom"/>
</dbReference>
<keyword evidence="1" id="KW-0663">Pyridoxal phosphate</keyword>
<organism evidence="3 4">
    <name type="scientific">Roseibium aggregatum</name>
    <dbReference type="NCBI Taxonomy" id="187304"/>
    <lineage>
        <taxon>Bacteria</taxon>
        <taxon>Pseudomonadati</taxon>
        <taxon>Pseudomonadota</taxon>
        <taxon>Alphaproteobacteria</taxon>
        <taxon>Hyphomicrobiales</taxon>
        <taxon>Stappiaceae</taxon>
        <taxon>Roseibium</taxon>
    </lineage>
</organism>
<keyword evidence="3" id="KW-0032">Aminotransferase</keyword>
<evidence type="ECO:0000259" key="2">
    <source>
        <dbReference type="Pfam" id="PF00266"/>
    </source>
</evidence>
<proteinExistence type="predicted"/>